<comment type="caution">
    <text evidence="3">The sequence shown here is derived from an EMBL/GenBank/DDBJ whole genome shotgun (WGS) entry which is preliminary data.</text>
</comment>
<keyword evidence="1" id="KW-0175">Coiled coil</keyword>
<evidence type="ECO:0000256" key="2">
    <source>
        <dbReference type="SAM" id="MobiDB-lite"/>
    </source>
</evidence>
<feature type="region of interest" description="Disordered" evidence="2">
    <location>
        <begin position="562"/>
        <end position="643"/>
    </location>
</feature>
<dbReference type="RefSeq" id="XP_040676507.1">
    <property type="nucleotide sequence ID" value="XM_040825516.1"/>
</dbReference>
<feature type="region of interest" description="Disordered" evidence="2">
    <location>
        <begin position="20"/>
        <end position="117"/>
    </location>
</feature>
<protein>
    <submittedName>
        <fullName evidence="3">Autophagy-related protein 28</fullName>
    </submittedName>
</protein>
<dbReference type="GeneID" id="63741173"/>
<keyword evidence="4" id="KW-1185">Reference proteome</keyword>
<dbReference type="Proteomes" id="UP000030816">
    <property type="component" value="Unassembled WGS sequence"/>
</dbReference>
<feature type="compositionally biased region" description="Low complexity" evidence="2">
    <location>
        <begin position="98"/>
        <end position="112"/>
    </location>
</feature>
<sequence>MATTSSPLMDRLNHVALRASNMPLTSPASQTPMEYQLESLEPRPASDKASISEHVSSTVELHATEVPVHSANRPDDPAGSYSKRKPRPMFAGPPPPITSSMPTSSRQSSPMPISRERGWKTNGIARTLGRSIAQAMFDHKTRRDTPYNLQPDSIWRSLRYRKRALETDIQRLLDSQVAGLMSGSQYENSSLAGRDFGVHRDTGSSTPTGTFYSTTTSSRTSRSLYMPLTSTEEGNIIPVRQPANNRSLGLRSARNGLRRAILSLVELHEEEIDKIDTAIEERQSALAQLNRLGTRRLGIQAKLTSVDDDPNEPLGRQLRELDARYKSVQEEIGTLEEKLMSLRNQRRWLREKMDDAKGKRDAGLSGYRGALRDVDSELALLVRRPAFLPLDPAVFGTDGGALCEDIALSGGLDFFCLIPERRTPEMAESWWEAELRILKKQRTQVYNDRQALAKGAVLWEHVVALVSGFEDELRGALNDGIRSTALTSVKGKENAIPERDLIQTQLITLNRVLQELEGAMRQAESQSWNLLICAIGAELEAFREGQSVLEGLLTLSNMEPDDANQSIQTRRASRATDHHGQLEGDSDNAGRPDLLPPNVEGAGQSSTNKSRQDKSRCADTSVDRPQSQDSENEVPLEFLAEHD</sequence>
<dbReference type="AlphaFoldDB" id="A0A0B2WHE7"/>
<dbReference type="STRING" id="1081103.A0A0B2WHE7"/>
<dbReference type="HOGENOM" id="CLU_015530_1_0_1"/>
<evidence type="ECO:0000313" key="4">
    <source>
        <dbReference type="Proteomes" id="UP000030816"/>
    </source>
</evidence>
<organism evidence="3 4">
    <name type="scientific">Metarhizium album (strain ARSEF 1941)</name>
    <dbReference type="NCBI Taxonomy" id="1081103"/>
    <lineage>
        <taxon>Eukaryota</taxon>
        <taxon>Fungi</taxon>
        <taxon>Dikarya</taxon>
        <taxon>Ascomycota</taxon>
        <taxon>Pezizomycotina</taxon>
        <taxon>Sordariomycetes</taxon>
        <taxon>Hypocreomycetidae</taxon>
        <taxon>Hypocreales</taxon>
        <taxon>Clavicipitaceae</taxon>
        <taxon>Metarhizium</taxon>
    </lineage>
</organism>
<dbReference type="EMBL" id="AZHE01000023">
    <property type="protein sequence ID" value="KHN95441.1"/>
    <property type="molecule type" value="Genomic_DNA"/>
</dbReference>
<feature type="compositionally biased region" description="Polar residues" evidence="2">
    <location>
        <begin position="22"/>
        <end position="33"/>
    </location>
</feature>
<name>A0A0B2WHE7_METAS</name>
<feature type="coiled-coil region" evidence="1">
    <location>
        <begin position="318"/>
        <end position="359"/>
    </location>
</feature>
<proteinExistence type="predicted"/>
<dbReference type="OrthoDB" id="5342758at2759"/>
<evidence type="ECO:0000313" key="3">
    <source>
        <dbReference type="EMBL" id="KHN95441.1"/>
    </source>
</evidence>
<evidence type="ECO:0000256" key="1">
    <source>
        <dbReference type="SAM" id="Coils"/>
    </source>
</evidence>
<accession>A0A0B2WHE7</accession>
<gene>
    <name evidence="3" type="ORF">MAM_06718</name>
</gene>
<reference evidence="3 4" key="1">
    <citation type="journal article" date="2014" name="Proc. Natl. Acad. Sci. U.S.A.">
        <title>Trajectory and genomic determinants of fungal-pathogen speciation and host adaptation.</title>
        <authorList>
            <person name="Hu X."/>
            <person name="Xiao G."/>
            <person name="Zheng P."/>
            <person name="Shang Y."/>
            <person name="Su Y."/>
            <person name="Zhang X."/>
            <person name="Liu X."/>
            <person name="Zhan S."/>
            <person name="St Leger R.J."/>
            <person name="Wang C."/>
        </authorList>
    </citation>
    <scope>NUCLEOTIDE SEQUENCE [LARGE SCALE GENOMIC DNA]</scope>
    <source>
        <strain evidence="3 4">ARSEF 1941</strain>
    </source>
</reference>